<keyword evidence="3" id="KW-1185">Reference proteome</keyword>
<feature type="compositionally biased region" description="Low complexity" evidence="1">
    <location>
        <begin position="31"/>
        <end position="44"/>
    </location>
</feature>
<comment type="caution">
    <text evidence="2">The sequence shown here is derived from an EMBL/GenBank/DDBJ whole genome shotgun (WGS) entry which is preliminary data.</text>
</comment>
<organism evidence="2 3">
    <name type="scientific">Streptomyces milbemycinicus</name>
    <dbReference type="NCBI Taxonomy" id="476552"/>
    <lineage>
        <taxon>Bacteria</taxon>
        <taxon>Bacillati</taxon>
        <taxon>Actinomycetota</taxon>
        <taxon>Actinomycetes</taxon>
        <taxon>Kitasatosporales</taxon>
        <taxon>Streptomycetaceae</taxon>
        <taxon>Streptomyces</taxon>
    </lineage>
</organism>
<feature type="region of interest" description="Disordered" evidence="1">
    <location>
        <begin position="1"/>
        <end position="44"/>
    </location>
</feature>
<dbReference type="EMBL" id="JBJDQH010000003">
    <property type="protein sequence ID" value="MFK4265126.1"/>
    <property type="molecule type" value="Genomic_DNA"/>
</dbReference>
<gene>
    <name evidence="2" type="ORF">ACI2L5_09290</name>
</gene>
<sequence length="44" mass="4827">MSFDSEWSQLKADAAGQQSAHTRRNRDGSAVSVSEISEISEMVK</sequence>
<accession>A0ABW8LGT8</accession>
<evidence type="ECO:0000313" key="3">
    <source>
        <dbReference type="Proteomes" id="UP001620295"/>
    </source>
</evidence>
<proteinExistence type="predicted"/>
<dbReference type="Proteomes" id="UP001620295">
    <property type="component" value="Unassembled WGS sequence"/>
</dbReference>
<dbReference type="RefSeq" id="WP_358634286.1">
    <property type="nucleotide sequence ID" value="NZ_JBFAEV010000005.1"/>
</dbReference>
<name>A0ABW8LGT8_9ACTN</name>
<protein>
    <submittedName>
        <fullName evidence="2">Uncharacterized protein</fullName>
    </submittedName>
</protein>
<reference evidence="2 3" key="1">
    <citation type="submission" date="2024-11" db="EMBL/GenBank/DDBJ databases">
        <title>The Natural Products Discovery Center: Release of the First 8490 Sequenced Strains for Exploring Actinobacteria Biosynthetic Diversity.</title>
        <authorList>
            <person name="Kalkreuter E."/>
            <person name="Kautsar S.A."/>
            <person name="Yang D."/>
            <person name="Bader C.D."/>
            <person name="Teijaro C.N."/>
            <person name="Fluegel L."/>
            <person name="Davis C.M."/>
            <person name="Simpson J.R."/>
            <person name="Lauterbach L."/>
            <person name="Steele A.D."/>
            <person name="Gui C."/>
            <person name="Meng S."/>
            <person name="Li G."/>
            <person name="Viehrig K."/>
            <person name="Ye F."/>
            <person name="Su P."/>
            <person name="Kiefer A.F."/>
            <person name="Nichols A."/>
            <person name="Cepeda A.J."/>
            <person name="Yan W."/>
            <person name="Fan B."/>
            <person name="Jiang Y."/>
            <person name="Adhikari A."/>
            <person name="Zheng C.-J."/>
            <person name="Schuster L."/>
            <person name="Cowan T.M."/>
            <person name="Smanski M.J."/>
            <person name="Chevrette M.G."/>
            <person name="De Carvalho L.P.S."/>
            <person name="Shen B."/>
        </authorList>
    </citation>
    <scope>NUCLEOTIDE SEQUENCE [LARGE SCALE GENOMIC DNA]</scope>
    <source>
        <strain evidence="2 3">NPDC020863</strain>
    </source>
</reference>
<evidence type="ECO:0000256" key="1">
    <source>
        <dbReference type="SAM" id="MobiDB-lite"/>
    </source>
</evidence>
<evidence type="ECO:0000313" key="2">
    <source>
        <dbReference type="EMBL" id="MFK4265126.1"/>
    </source>
</evidence>